<dbReference type="Pfam" id="PF08263">
    <property type="entry name" value="LRRNT_2"/>
    <property type="match status" value="1"/>
</dbReference>
<dbReference type="PROSITE" id="PS50011">
    <property type="entry name" value="PROTEIN_KINASE_DOM"/>
    <property type="match status" value="1"/>
</dbReference>
<comment type="catalytic activity">
    <reaction evidence="24">
        <text>L-seryl-[protein] + ATP = O-phospho-L-seryl-[protein] + ADP + H(+)</text>
        <dbReference type="Rhea" id="RHEA:17989"/>
        <dbReference type="Rhea" id="RHEA-COMP:9863"/>
        <dbReference type="Rhea" id="RHEA-COMP:11604"/>
        <dbReference type="ChEBI" id="CHEBI:15378"/>
        <dbReference type="ChEBI" id="CHEBI:29999"/>
        <dbReference type="ChEBI" id="CHEBI:30616"/>
        <dbReference type="ChEBI" id="CHEBI:83421"/>
        <dbReference type="ChEBI" id="CHEBI:456216"/>
        <dbReference type="EC" id="2.7.11.1"/>
    </reaction>
</comment>
<evidence type="ECO:0000256" key="25">
    <source>
        <dbReference type="ARBA" id="ARBA00054320"/>
    </source>
</evidence>
<comment type="function">
    <text evidence="25">Receptor kinase that detects X.oryzae pv. oryzae protein Ax21 to promote innate immunity. Following X.oryzae pv. oryzae protein Ax21 detection, undergoes cleavage, releasing the processed protein kinase Xa21 chain.</text>
</comment>
<comment type="catalytic activity">
    <reaction evidence="23">
        <text>L-threonyl-[protein] + ATP = O-phospho-L-threonyl-[protein] + ADP + H(+)</text>
        <dbReference type="Rhea" id="RHEA:46608"/>
        <dbReference type="Rhea" id="RHEA-COMP:11060"/>
        <dbReference type="Rhea" id="RHEA-COMP:11605"/>
        <dbReference type="ChEBI" id="CHEBI:15378"/>
        <dbReference type="ChEBI" id="CHEBI:30013"/>
        <dbReference type="ChEBI" id="CHEBI:30616"/>
        <dbReference type="ChEBI" id="CHEBI:61977"/>
        <dbReference type="ChEBI" id="CHEBI:456216"/>
        <dbReference type="EC" id="2.7.11.1"/>
    </reaction>
</comment>
<keyword evidence="7" id="KW-1003">Cell membrane</keyword>
<reference evidence="32" key="1">
    <citation type="journal article" date="2009" name="Rice">
        <title>De Novo Next Generation Sequencing of Plant Genomes.</title>
        <authorList>
            <person name="Rounsley S."/>
            <person name="Marri P.R."/>
            <person name="Yu Y."/>
            <person name="He R."/>
            <person name="Sisneros N."/>
            <person name="Goicoechea J.L."/>
            <person name="Lee S.J."/>
            <person name="Angelova A."/>
            <person name="Kudrna D."/>
            <person name="Luo M."/>
            <person name="Affourtit J."/>
            <person name="Desany B."/>
            <person name="Knight J."/>
            <person name="Niazi F."/>
            <person name="Egholm M."/>
            <person name="Wing R.A."/>
        </authorList>
    </citation>
    <scope>NUCLEOTIDE SEQUENCE [LARGE SCALE GENOMIC DNA]</scope>
    <source>
        <strain evidence="32">cv. IRGC 105608</strain>
    </source>
</reference>
<feature type="compositionally biased region" description="Polar residues" evidence="29">
    <location>
        <begin position="1114"/>
        <end position="1125"/>
    </location>
</feature>
<keyword evidence="13 30" id="KW-0732">Signal</keyword>
<keyword evidence="8" id="KW-0723">Serine/threonine-protein kinase</keyword>
<evidence type="ECO:0000256" key="9">
    <source>
        <dbReference type="ARBA" id="ARBA00022553"/>
    </source>
</evidence>
<dbReference type="InterPro" id="IPR001611">
    <property type="entry name" value="Leu-rich_rpt"/>
</dbReference>
<dbReference type="InterPro" id="IPR011009">
    <property type="entry name" value="Kinase-like_dom_sf"/>
</dbReference>
<dbReference type="FunFam" id="3.80.10.10:FF:000288">
    <property type="entry name" value="LRR receptor-like serine/threonine-protein kinase EFR"/>
    <property type="match status" value="1"/>
</dbReference>
<evidence type="ECO:0000256" key="28">
    <source>
        <dbReference type="PROSITE-ProRule" id="PRU10141"/>
    </source>
</evidence>
<organism evidence="32">
    <name type="scientific">Oryza barthii</name>
    <dbReference type="NCBI Taxonomy" id="65489"/>
    <lineage>
        <taxon>Eukaryota</taxon>
        <taxon>Viridiplantae</taxon>
        <taxon>Streptophyta</taxon>
        <taxon>Embryophyta</taxon>
        <taxon>Tracheophyta</taxon>
        <taxon>Spermatophyta</taxon>
        <taxon>Magnoliopsida</taxon>
        <taxon>Liliopsida</taxon>
        <taxon>Poales</taxon>
        <taxon>Poaceae</taxon>
        <taxon>BOP clade</taxon>
        <taxon>Oryzoideae</taxon>
        <taxon>Oryzeae</taxon>
        <taxon>Oryzinae</taxon>
        <taxon>Oryza</taxon>
    </lineage>
</organism>
<name>A0A0D3HIR5_9ORYZ</name>
<dbReference type="InterPro" id="IPR000719">
    <property type="entry name" value="Prot_kinase_dom"/>
</dbReference>
<evidence type="ECO:0000256" key="6">
    <source>
        <dbReference type="ARBA" id="ARBA00012513"/>
    </source>
</evidence>
<dbReference type="GO" id="GO:0004674">
    <property type="term" value="F:protein serine/threonine kinase activity"/>
    <property type="evidence" value="ECO:0007669"/>
    <property type="project" value="UniProtKB-KW"/>
</dbReference>
<evidence type="ECO:0000256" key="11">
    <source>
        <dbReference type="ARBA" id="ARBA00022679"/>
    </source>
</evidence>
<dbReference type="InterPro" id="IPR051809">
    <property type="entry name" value="Plant_receptor-like_S/T_kinase"/>
</dbReference>
<feature type="region of interest" description="Disordered" evidence="29">
    <location>
        <begin position="1090"/>
        <end position="1137"/>
    </location>
</feature>
<dbReference type="GO" id="GO:0005886">
    <property type="term" value="C:plasma membrane"/>
    <property type="evidence" value="ECO:0007669"/>
    <property type="project" value="UniProtKB-SubCell"/>
</dbReference>
<dbReference type="EnsemblPlants" id="OBART11G04520.1">
    <property type="protein sequence ID" value="OBART11G04520.1"/>
    <property type="gene ID" value="OBART11G04520"/>
</dbReference>
<evidence type="ECO:0000256" key="7">
    <source>
        <dbReference type="ARBA" id="ARBA00022475"/>
    </source>
</evidence>
<keyword evidence="19" id="KW-1133">Transmembrane helix</keyword>
<evidence type="ECO:0000256" key="26">
    <source>
        <dbReference type="ARBA" id="ARBA00056628"/>
    </source>
</evidence>
<dbReference type="Pfam" id="PF00560">
    <property type="entry name" value="LRR_1"/>
    <property type="match status" value="1"/>
</dbReference>
<evidence type="ECO:0000256" key="14">
    <source>
        <dbReference type="ARBA" id="ARBA00022737"/>
    </source>
</evidence>
<evidence type="ECO:0000256" key="22">
    <source>
        <dbReference type="ARBA" id="ARBA00023180"/>
    </source>
</evidence>
<evidence type="ECO:0000256" key="20">
    <source>
        <dbReference type="ARBA" id="ARBA00023136"/>
    </source>
</evidence>
<keyword evidence="33" id="KW-1185">Reference proteome</keyword>
<dbReference type="HOGENOM" id="CLU_000288_22_0_1"/>
<feature type="domain" description="Protein kinase" evidence="31">
    <location>
        <begin position="703"/>
        <end position="1005"/>
    </location>
</feature>
<evidence type="ECO:0000256" key="30">
    <source>
        <dbReference type="SAM" id="SignalP"/>
    </source>
</evidence>
<evidence type="ECO:0000313" key="33">
    <source>
        <dbReference type="Proteomes" id="UP000026960"/>
    </source>
</evidence>
<evidence type="ECO:0000313" key="32">
    <source>
        <dbReference type="EnsemblPlants" id="OBART11G04520.1"/>
    </source>
</evidence>
<keyword evidence="15 28" id="KW-0547">Nucleotide-binding</keyword>
<keyword evidence="17" id="KW-0256">Endoplasmic reticulum</keyword>
<dbReference type="InterPro" id="IPR008271">
    <property type="entry name" value="Ser/Thr_kinase_AS"/>
</dbReference>
<dbReference type="FunFam" id="3.30.200.20:FF:000432">
    <property type="entry name" value="LRR receptor-like serine/threonine-protein kinase EFR"/>
    <property type="match status" value="1"/>
</dbReference>
<dbReference type="PROSITE" id="PS00108">
    <property type="entry name" value="PROTEIN_KINASE_ST"/>
    <property type="match status" value="1"/>
</dbReference>
<dbReference type="SMART" id="SM00369">
    <property type="entry name" value="LRR_TYP"/>
    <property type="match status" value="6"/>
</dbReference>
<dbReference type="PROSITE" id="PS00107">
    <property type="entry name" value="PROTEIN_KINASE_ATP"/>
    <property type="match status" value="1"/>
</dbReference>
<comment type="cofactor">
    <cofactor evidence="1">
        <name>Mn(2+)</name>
        <dbReference type="ChEBI" id="CHEBI:29035"/>
    </cofactor>
</comment>
<evidence type="ECO:0000256" key="4">
    <source>
        <dbReference type="ARBA" id="ARBA00004389"/>
    </source>
</evidence>
<keyword evidence="20" id="KW-0472">Membrane</keyword>
<dbReference type="FunFam" id="1.10.510.10:FF:000358">
    <property type="entry name" value="Putative leucine-rich repeat receptor-like serine/threonine-protein kinase"/>
    <property type="match status" value="1"/>
</dbReference>
<dbReference type="FunFam" id="3.80.10.10:FF:000041">
    <property type="entry name" value="LRR receptor-like serine/threonine-protein kinase ERECTA"/>
    <property type="match status" value="1"/>
</dbReference>
<keyword evidence="10" id="KW-0433">Leucine-rich repeat</keyword>
<evidence type="ECO:0000256" key="13">
    <source>
        <dbReference type="ARBA" id="ARBA00022729"/>
    </source>
</evidence>
<evidence type="ECO:0000256" key="3">
    <source>
        <dbReference type="ARBA" id="ARBA00004251"/>
    </source>
</evidence>
<evidence type="ECO:0000256" key="12">
    <source>
        <dbReference type="ARBA" id="ARBA00022692"/>
    </source>
</evidence>
<dbReference type="InterPro" id="IPR025875">
    <property type="entry name" value="Leu-rich_rpt_4"/>
</dbReference>
<keyword evidence="22" id="KW-0325">Glycoprotein</keyword>
<dbReference type="GO" id="GO:0005524">
    <property type="term" value="F:ATP binding"/>
    <property type="evidence" value="ECO:0007669"/>
    <property type="project" value="UniProtKB-UniRule"/>
</dbReference>
<evidence type="ECO:0000259" key="31">
    <source>
        <dbReference type="PROSITE" id="PS50011"/>
    </source>
</evidence>
<evidence type="ECO:0000256" key="17">
    <source>
        <dbReference type="ARBA" id="ARBA00022824"/>
    </source>
</evidence>
<evidence type="ECO:0000256" key="23">
    <source>
        <dbReference type="ARBA" id="ARBA00047899"/>
    </source>
</evidence>
<dbReference type="PaxDb" id="65489-OBART11G04520.1"/>
<dbReference type="Pfam" id="PF23598">
    <property type="entry name" value="LRR_14"/>
    <property type="match status" value="1"/>
</dbReference>
<dbReference type="SUPFAM" id="SSF52058">
    <property type="entry name" value="L domain-like"/>
    <property type="match status" value="2"/>
</dbReference>
<feature type="binding site" evidence="28">
    <location>
        <position position="732"/>
    </location>
    <ligand>
        <name>ATP</name>
        <dbReference type="ChEBI" id="CHEBI:30616"/>
    </ligand>
</feature>
<dbReference type="InterPro" id="IPR055414">
    <property type="entry name" value="LRR_R13L4/SHOC2-like"/>
</dbReference>
<evidence type="ECO:0000256" key="27">
    <source>
        <dbReference type="ARBA" id="ARBA00072040"/>
    </source>
</evidence>
<evidence type="ECO:0000256" key="16">
    <source>
        <dbReference type="ARBA" id="ARBA00022777"/>
    </source>
</evidence>
<dbReference type="Gene3D" id="3.80.10.10">
    <property type="entry name" value="Ribonuclease Inhibitor"/>
    <property type="match status" value="3"/>
</dbReference>
<comment type="function">
    <text evidence="26">The processed protein kinase Xa21 chain released by protein cleavage after X.oryzae pv. oryzae protein Ax21 detection translocates into the nucleus where it can bind and regulate WRKY62, a transcription factor. Confers resistance to the bacterial pathogen X.oryzae pv. oryzae (Xoo).</text>
</comment>
<dbReference type="InterPro" id="IPR001245">
    <property type="entry name" value="Ser-Thr/Tyr_kinase_cat_dom"/>
</dbReference>
<dbReference type="Pfam" id="PF12799">
    <property type="entry name" value="LRR_4"/>
    <property type="match status" value="1"/>
</dbReference>
<evidence type="ECO:0000256" key="1">
    <source>
        <dbReference type="ARBA" id="ARBA00001936"/>
    </source>
</evidence>
<keyword evidence="11" id="KW-0808">Transferase</keyword>
<dbReference type="Gramene" id="OBART11G04520.1">
    <property type="protein sequence ID" value="OBART11G04520.1"/>
    <property type="gene ID" value="OBART11G04520"/>
</dbReference>
<protein>
    <recommendedName>
        <fullName evidence="27">Receptor kinase-like protein Xa21</fullName>
        <ecNumber evidence="6">2.7.11.1</ecNumber>
    </recommendedName>
</protein>
<evidence type="ECO:0000256" key="18">
    <source>
        <dbReference type="ARBA" id="ARBA00022840"/>
    </source>
</evidence>
<keyword evidence="9" id="KW-0597">Phosphoprotein</keyword>
<dbReference type="InterPro" id="IPR013210">
    <property type="entry name" value="LRR_N_plant-typ"/>
</dbReference>
<feature type="chain" id="PRO_5002273410" description="Receptor kinase-like protein Xa21" evidence="30">
    <location>
        <begin position="25"/>
        <end position="1163"/>
    </location>
</feature>
<keyword evidence="21" id="KW-0675">Receptor</keyword>
<keyword evidence="16" id="KW-0418">Kinase</keyword>
<dbReference type="eggNOG" id="ENOG502QPYS">
    <property type="taxonomic scope" value="Eukaryota"/>
</dbReference>
<dbReference type="Pfam" id="PF13855">
    <property type="entry name" value="LRR_8"/>
    <property type="match status" value="1"/>
</dbReference>
<reference evidence="32" key="2">
    <citation type="submission" date="2015-03" db="UniProtKB">
        <authorList>
            <consortium name="EnsemblPlants"/>
        </authorList>
    </citation>
    <scope>IDENTIFICATION</scope>
</reference>
<keyword evidence="18 28" id="KW-0067">ATP-binding</keyword>
<dbReference type="Proteomes" id="UP000026960">
    <property type="component" value="Chromosome 11"/>
</dbReference>
<dbReference type="SUPFAM" id="SSF56112">
    <property type="entry name" value="Protein kinase-like (PK-like)"/>
    <property type="match status" value="1"/>
</dbReference>
<proteinExistence type="inferred from homology"/>
<dbReference type="InterPro" id="IPR017441">
    <property type="entry name" value="Protein_kinase_ATP_BS"/>
</dbReference>
<comment type="cofactor">
    <cofactor evidence="2">
        <name>Mg(2+)</name>
        <dbReference type="ChEBI" id="CHEBI:18420"/>
    </cofactor>
</comment>
<evidence type="ECO:0000256" key="10">
    <source>
        <dbReference type="ARBA" id="ARBA00022614"/>
    </source>
</evidence>
<dbReference type="Gene3D" id="3.30.200.20">
    <property type="entry name" value="Phosphorylase Kinase, domain 1"/>
    <property type="match status" value="1"/>
</dbReference>
<dbReference type="PANTHER" id="PTHR27008">
    <property type="entry name" value="OS04G0122200 PROTEIN"/>
    <property type="match status" value="1"/>
</dbReference>
<dbReference type="Pfam" id="PF07714">
    <property type="entry name" value="PK_Tyr_Ser-Thr"/>
    <property type="match status" value="1"/>
</dbReference>
<keyword evidence="12" id="KW-0812">Transmembrane</keyword>
<dbReference type="GO" id="GO:0005789">
    <property type="term" value="C:endoplasmic reticulum membrane"/>
    <property type="evidence" value="ECO:0007669"/>
    <property type="project" value="UniProtKB-SubCell"/>
</dbReference>
<dbReference type="FunFam" id="3.80.10.10:FF:000275">
    <property type="entry name" value="Leucine-rich repeat receptor-like protein kinase"/>
    <property type="match status" value="1"/>
</dbReference>
<keyword evidence="14" id="KW-0677">Repeat</keyword>
<dbReference type="InterPro" id="IPR003591">
    <property type="entry name" value="Leu-rich_rpt_typical-subtyp"/>
</dbReference>
<evidence type="ECO:0000256" key="2">
    <source>
        <dbReference type="ARBA" id="ARBA00001946"/>
    </source>
</evidence>
<dbReference type="PANTHER" id="PTHR27008:SF537">
    <property type="entry name" value="OS11G0173432 PROTEIN"/>
    <property type="match status" value="1"/>
</dbReference>
<evidence type="ECO:0000256" key="24">
    <source>
        <dbReference type="ARBA" id="ARBA00048679"/>
    </source>
</evidence>
<evidence type="ECO:0000256" key="19">
    <source>
        <dbReference type="ARBA" id="ARBA00022989"/>
    </source>
</evidence>
<dbReference type="Gene3D" id="1.10.510.10">
    <property type="entry name" value="Transferase(Phosphotransferase) domain 1"/>
    <property type="match status" value="1"/>
</dbReference>
<dbReference type="EC" id="2.7.11.1" evidence="6"/>
<dbReference type="PROSITE" id="PS51450">
    <property type="entry name" value="LRR"/>
    <property type="match status" value="1"/>
</dbReference>
<dbReference type="InterPro" id="IPR032675">
    <property type="entry name" value="LRR_dom_sf"/>
</dbReference>
<evidence type="ECO:0000256" key="29">
    <source>
        <dbReference type="SAM" id="MobiDB-lite"/>
    </source>
</evidence>
<evidence type="ECO:0000256" key="8">
    <source>
        <dbReference type="ARBA" id="ARBA00022527"/>
    </source>
</evidence>
<evidence type="ECO:0000256" key="21">
    <source>
        <dbReference type="ARBA" id="ARBA00023170"/>
    </source>
</evidence>
<comment type="subcellular location">
    <subcellularLocation>
        <location evidence="3">Cell membrane</location>
        <topology evidence="3">Single-pass type I membrane protein</topology>
    </subcellularLocation>
    <subcellularLocation>
        <location evidence="4">Endoplasmic reticulum membrane</location>
        <topology evidence="4">Single-pass membrane protein</topology>
    </subcellularLocation>
</comment>
<feature type="signal peptide" evidence="30">
    <location>
        <begin position="1"/>
        <end position="24"/>
    </location>
</feature>
<comment type="similarity">
    <text evidence="5">Belongs to the protein kinase superfamily. Ser/Thr protein kinase family.</text>
</comment>
<dbReference type="STRING" id="65489.A0A0D3HIR5"/>
<sequence length="1163" mass="127883">MKFTTIGQYLLVLMASSVIQITCSSLYGNETDRLSLLEFKKAISMDPQQALMSWNDSNYFCSWEGVSCRVKTPHRVISLNLTNRGLIGQISPTLGNLTFLKFLFLPANSFTGEIPQSLGNMHHLQTIYLSNNTLQGKIPNLANCSNLKVLWLNGNNLVGQIPADLPQRFQSLQLSINSLTGPIPVSVANITTLKRFSCLYNNIDGNIPDDFAKLPVLVYLHLGANKLAGQFPQAILNLSTLVELTLASNHLSGELPSNIGDSIPNLQKFQLGGNFFYGHIPNSLTNASKLNLIDISINSFTGVVPRSIGKLTKLSWLNLELNKFHAHSQKDLEFMNSLANCTELQMFSIYDNRFEGNVLNSFGNHSTQLQYIHMGLNQFSGLIPSGIANIPNLIALELGGNLFTNVIPDWLGGLKSLQTLSLFNNLFTGPIPPSLSNLSNLVELGLSTNQLDGYIPPSLGYLQVLEGFSISHNNINGRVPNEIFGIPTISLIWLSFNYLKGELPSEVGNAKQLMYLHLTSNKLSGDIPSTLGNCESLVDIKLDQNVFTGNIPITLGNLSSLRGLNLSHNNLSGTIPVSLGDLELLQQLDLSFNHLTGHVPTKGVFKNTTAIQIDGNQGLCGGIPELHLLACPVMPLNSTKHKHSVGLKVVIPLATTVSLAVTIVFALFFWREKQKRKSVSLLSFDSSFPKVSYHDLARATDGFSASNLIGRGRYGSVYKAQLFQGRNVVAVKVFSLETKGAQKSFIAECNALRNVRHRNLVPILTACSTIDSRGNDFKALVYKFMARGDLYELLYSTGDDENTSTANHITLAQRLSIIVDVADALEYLHHNNQGTIVHCDLKPSNILLDDNMTAHVGDFGLARLKFDSTASTSADSTSSIAIKGTIGYIAPECASGGGQVSTVADVYSFGIILLEIFLRKRPTDNMFKDGLDIAKYVEMNFPDRTLNIVDPELLDDKQLQEIPVTMKEKCIECLVSVLNTGLCCVKISPNERMGMQEVGARLPVTSPEGPQYNIIFQIKRMQERDAVLAVLSDAMEQNIFNKDSQGVLILFNYEMMQDARKNVVYTSNFVLTFTVPSSLPQRIRQKVSAHLDEEEEEEAMGGLGKEPGRHTLPAPSSSNTWTLATNGRGRRRHGVDHGRKAIGKITVDTKKNKTLVSIYRYDD</sequence>
<accession>A0A0D3HIR5</accession>
<evidence type="ECO:0000256" key="15">
    <source>
        <dbReference type="ARBA" id="ARBA00022741"/>
    </source>
</evidence>
<dbReference type="SMART" id="SM00220">
    <property type="entry name" value="S_TKc"/>
    <property type="match status" value="1"/>
</dbReference>
<dbReference type="AlphaFoldDB" id="A0A0D3HIR5"/>
<evidence type="ECO:0000256" key="5">
    <source>
        <dbReference type="ARBA" id="ARBA00008684"/>
    </source>
</evidence>